<dbReference type="EMBL" id="LYVF01000158">
    <property type="protein sequence ID" value="OAT81783.1"/>
    <property type="molecule type" value="Genomic_DNA"/>
</dbReference>
<sequence length="296" mass="32289">MLVVFALLVLCLAGYFLWQACRVRLIRVEFLVPGSMRETAAVSAWLVKKETLLSAPAGGRLTLPVTDGERVRAGDTVAVIETPGGARMEVRAPVAGIFSTGVDGLENTLKPEMLNALEMNKLEKLEQNRDRPVNGMTVEKGRPVGKVVDNLSPVLFWLQTPEKDYRTADMARGKSLSLLWQGNRLSGRIVESRQSGGCWQTVVSVTDYPDQLVHFRQVTVDLIKGDLSGFLVPAGALVVRGGRTGLFVLSRQTVRWTPVDVRGSLSGRAAVTGAGLNNATQIVVNPRWAREGDRIE</sequence>
<evidence type="ECO:0000313" key="3">
    <source>
        <dbReference type="Proteomes" id="UP000078532"/>
    </source>
</evidence>
<dbReference type="AlphaFoldDB" id="A0A1B7LES6"/>
<accession>A0A1B7LES6</accession>
<evidence type="ECO:0000313" key="2">
    <source>
        <dbReference type="EMBL" id="OAT81783.1"/>
    </source>
</evidence>
<protein>
    <recommendedName>
        <fullName evidence="1">RND related barrel-sandwich hybrid domain-containing protein</fullName>
    </recommendedName>
</protein>
<name>A0A1B7LES6_9FIRM</name>
<feature type="domain" description="RND related barrel-sandwich hybrid" evidence="1">
    <location>
        <begin position="52"/>
        <end position="149"/>
    </location>
</feature>
<dbReference type="STRING" id="1838280.A6M21_10310"/>
<evidence type="ECO:0000259" key="1">
    <source>
        <dbReference type="Pfam" id="PF26018"/>
    </source>
</evidence>
<reference evidence="2 3" key="1">
    <citation type="submission" date="2016-04" db="EMBL/GenBank/DDBJ databases">
        <authorList>
            <person name="Evans L.H."/>
            <person name="Alamgir A."/>
            <person name="Owens N."/>
            <person name="Weber N.D."/>
            <person name="Virtaneva K."/>
            <person name="Barbian K."/>
            <person name="Babar A."/>
            <person name="Rosenke K."/>
        </authorList>
    </citation>
    <scope>NUCLEOTIDE SEQUENCE [LARGE SCALE GENOMIC DNA]</scope>
    <source>
        <strain evidence="2 3">LMa1</strain>
    </source>
</reference>
<comment type="caution">
    <text evidence="2">The sequence shown here is derived from an EMBL/GenBank/DDBJ whole genome shotgun (WGS) entry which is preliminary data.</text>
</comment>
<proteinExistence type="predicted"/>
<keyword evidence="3" id="KW-1185">Reference proteome</keyword>
<gene>
    <name evidence="2" type="ORF">A6M21_10310</name>
</gene>
<dbReference type="InterPro" id="IPR058709">
    <property type="entry name" value="BSH_RND-rel"/>
</dbReference>
<dbReference type="Gene3D" id="2.40.420.20">
    <property type="match status" value="1"/>
</dbReference>
<organism evidence="2 3">
    <name type="scientific">Desulfotomaculum copahuensis</name>
    <dbReference type="NCBI Taxonomy" id="1838280"/>
    <lineage>
        <taxon>Bacteria</taxon>
        <taxon>Bacillati</taxon>
        <taxon>Bacillota</taxon>
        <taxon>Clostridia</taxon>
        <taxon>Eubacteriales</taxon>
        <taxon>Desulfotomaculaceae</taxon>
        <taxon>Desulfotomaculum</taxon>
    </lineage>
</organism>
<dbReference type="Pfam" id="PF26018">
    <property type="entry name" value="BSH_RND_rel"/>
    <property type="match status" value="1"/>
</dbReference>
<dbReference type="Proteomes" id="UP000078532">
    <property type="component" value="Unassembled WGS sequence"/>
</dbReference>